<comment type="caution">
    <text evidence="2">The sequence shown here is derived from an EMBL/GenBank/DDBJ whole genome shotgun (WGS) entry which is preliminary data.</text>
</comment>
<evidence type="ECO:0000256" key="1">
    <source>
        <dbReference type="SAM" id="Phobius"/>
    </source>
</evidence>
<name>A0A828Z355_9LEPT</name>
<sequence length="52" mass="6115">MQSTSQNDVPRGKRFLKQISLWFENVVIGIIFIITWTNEKNTIISLFQNLEC</sequence>
<keyword evidence="1" id="KW-0812">Transmembrane</keyword>
<organism evidence="2 3">
    <name type="scientific">Leptospira weilii str. 2006001853</name>
    <dbReference type="NCBI Taxonomy" id="1001589"/>
    <lineage>
        <taxon>Bacteria</taxon>
        <taxon>Pseudomonadati</taxon>
        <taxon>Spirochaetota</taxon>
        <taxon>Spirochaetia</taxon>
        <taxon>Leptospirales</taxon>
        <taxon>Leptospiraceae</taxon>
        <taxon>Leptospira</taxon>
    </lineage>
</organism>
<dbReference type="EMBL" id="AFLV02000043">
    <property type="protein sequence ID" value="EKR64365.1"/>
    <property type="molecule type" value="Genomic_DNA"/>
</dbReference>
<dbReference type="AlphaFoldDB" id="A0A828Z355"/>
<evidence type="ECO:0000313" key="2">
    <source>
        <dbReference type="EMBL" id="EKR64365.1"/>
    </source>
</evidence>
<proteinExistence type="predicted"/>
<keyword evidence="1" id="KW-1133">Transmembrane helix</keyword>
<reference evidence="2 3" key="1">
    <citation type="submission" date="2012-10" db="EMBL/GenBank/DDBJ databases">
        <authorList>
            <person name="Harkins D.M."/>
            <person name="Durkin A.S."/>
            <person name="Brinkac L.M."/>
            <person name="Haft D.H."/>
            <person name="Selengut J.D."/>
            <person name="Sanka R."/>
            <person name="DePew J."/>
            <person name="Purushe J."/>
            <person name="Whelen A.C."/>
            <person name="Vinetz J.M."/>
            <person name="Sutton G.G."/>
            <person name="Nierman W.C."/>
            <person name="Fouts D.E."/>
        </authorList>
    </citation>
    <scope>NUCLEOTIDE SEQUENCE [LARGE SCALE GENOMIC DNA]</scope>
    <source>
        <strain evidence="2 3">2006001853</strain>
    </source>
</reference>
<protein>
    <submittedName>
        <fullName evidence="2">Uncharacterized protein</fullName>
    </submittedName>
</protein>
<dbReference type="Proteomes" id="UP000001338">
    <property type="component" value="Unassembled WGS sequence"/>
</dbReference>
<keyword evidence="1" id="KW-0472">Membrane</keyword>
<accession>A0A828Z355</accession>
<evidence type="ECO:0000313" key="3">
    <source>
        <dbReference type="Proteomes" id="UP000001338"/>
    </source>
</evidence>
<feature type="transmembrane region" description="Helical" evidence="1">
    <location>
        <begin position="21"/>
        <end position="37"/>
    </location>
</feature>
<gene>
    <name evidence="2" type="ORF">LEP1GSC036_4793</name>
</gene>